<reference evidence="1" key="2">
    <citation type="journal article" date="2015" name="Data Brief">
        <title>Shoot transcriptome of the giant reed, Arundo donax.</title>
        <authorList>
            <person name="Barrero R.A."/>
            <person name="Guerrero F.D."/>
            <person name="Moolhuijzen P."/>
            <person name="Goolsby J.A."/>
            <person name="Tidwell J."/>
            <person name="Bellgard S.E."/>
            <person name="Bellgard M.I."/>
        </authorList>
    </citation>
    <scope>NUCLEOTIDE SEQUENCE</scope>
    <source>
        <tissue evidence="1">Shoot tissue taken approximately 20 cm above the soil surface</tissue>
    </source>
</reference>
<proteinExistence type="predicted"/>
<evidence type="ECO:0000313" key="1">
    <source>
        <dbReference type="EMBL" id="JAD62487.1"/>
    </source>
</evidence>
<reference evidence="1" key="1">
    <citation type="submission" date="2014-09" db="EMBL/GenBank/DDBJ databases">
        <authorList>
            <person name="Magalhaes I.L.F."/>
            <person name="Oliveira U."/>
            <person name="Santos F.R."/>
            <person name="Vidigal T.H.D.A."/>
            <person name="Brescovit A.D."/>
            <person name="Santos A.J."/>
        </authorList>
    </citation>
    <scope>NUCLEOTIDE SEQUENCE</scope>
    <source>
        <tissue evidence="1">Shoot tissue taken approximately 20 cm above the soil surface</tissue>
    </source>
</reference>
<name>A0A0A9BT96_ARUDO</name>
<protein>
    <submittedName>
        <fullName evidence="1">Uncharacterized protein</fullName>
    </submittedName>
</protein>
<dbReference type="EMBL" id="GBRH01235408">
    <property type="protein sequence ID" value="JAD62487.1"/>
    <property type="molecule type" value="Transcribed_RNA"/>
</dbReference>
<organism evidence="1">
    <name type="scientific">Arundo donax</name>
    <name type="common">Giant reed</name>
    <name type="synonym">Donax arundinaceus</name>
    <dbReference type="NCBI Taxonomy" id="35708"/>
    <lineage>
        <taxon>Eukaryota</taxon>
        <taxon>Viridiplantae</taxon>
        <taxon>Streptophyta</taxon>
        <taxon>Embryophyta</taxon>
        <taxon>Tracheophyta</taxon>
        <taxon>Spermatophyta</taxon>
        <taxon>Magnoliopsida</taxon>
        <taxon>Liliopsida</taxon>
        <taxon>Poales</taxon>
        <taxon>Poaceae</taxon>
        <taxon>PACMAD clade</taxon>
        <taxon>Arundinoideae</taxon>
        <taxon>Arundineae</taxon>
        <taxon>Arundo</taxon>
    </lineage>
</organism>
<accession>A0A0A9BT96</accession>
<dbReference type="AlphaFoldDB" id="A0A0A9BT96"/>
<sequence>MSYRSSDDSSFSFLAEVFGTLHLFLALVSSSNVNESFPFKSNQYSLNRYSQLFMSSKSTFIEPSSLDSIKSIVPKHVSQKPLVPLTLKNLPCLMHTLQREYVHV</sequence>